<evidence type="ECO:0000313" key="10">
    <source>
        <dbReference type="Proteomes" id="UP000677913"/>
    </source>
</evidence>
<dbReference type="CDD" id="cd09019">
    <property type="entry name" value="galactose_mutarotase_like"/>
    <property type="match status" value="1"/>
</dbReference>
<comment type="similarity">
    <text evidence="2 5">Belongs to the aldose epimerase family.</text>
</comment>
<evidence type="ECO:0000256" key="8">
    <source>
        <dbReference type="PIRSR" id="PIRSR005096-3"/>
    </source>
</evidence>
<dbReference type="InterPro" id="IPR015443">
    <property type="entry name" value="Aldose_1-epimerase"/>
</dbReference>
<feature type="active site" description="Proton donor" evidence="6">
    <location>
        <position position="195"/>
    </location>
</feature>
<evidence type="ECO:0000256" key="1">
    <source>
        <dbReference type="ARBA" id="ARBA00005028"/>
    </source>
</evidence>
<name>A0A8J7WKU6_9ACTN</name>
<sequence length="369" mass="38968">MSASSAAPASASAPVRDVFGTLPDGRQVDRWTFTDATGVTAAVLTYGAVIQSLTVPGPAGGARPPANVVLGYDNLADYVAGSYYFGCAVGRYANRIAGGRFRLDEREYTLPVNDPGRPNALHGGPDGFHRRIWQARPLAEAGRAGVELSLVSEDGDQGYPGRLEAGVRYMLADGALHIDYQAVTQAPTVVNLTNHSFFNLSGEGSGTIDEHVLTLAASAYLPVDENLIPLASALPVDGTPFDFTAGAALGARLDDPHPQLQGARGYDHCYVLDGGRTGEPRPIGTLADPASGRAMQLLTTEPGIQLYTANALPADVVGNSGRNYGPRAAVALETQHFPDSPNRPDYPSTVLLPGQTYRSTTVLRFTHLR</sequence>
<dbReference type="EMBL" id="JAGSXH010000043">
    <property type="protein sequence ID" value="MBS2964151.1"/>
    <property type="molecule type" value="Genomic_DNA"/>
</dbReference>
<dbReference type="UniPathway" id="UPA00242"/>
<dbReference type="Proteomes" id="UP000677913">
    <property type="component" value="Unassembled WGS sequence"/>
</dbReference>
<dbReference type="PANTHER" id="PTHR10091">
    <property type="entry name" value="ALDOSE-1-EPIMERASE"/>
    <property type="match status" value="1"/>
</dbReference>
<dbReference type="Gene3D" id="2.70.98.10">
    <property type="match status" value="1"/>
</dbReference>
<dbReference type="InterPro" id="IPR011013">
    <property type="entry name" value="Gal_mutarotase_sf_dom"/>
</dbReference>
<evidence type="ECO:0000256" key="7">
    <source>
        <dbReference type="PIRSR" id="PIRSR005096-2"/>
    </source>
</evidence>
<reference evidence="9" key="1">
    <citation type="submission" date="2021-04" db="EMBL/GenBank/DDBJ databases">
        <title>Genome based classification of Actinospica acidithermotolerans sp. nov., an actinobacterium isolated from an Indonesian hot spring.</title>
        <authorList>
            <person name="Kusuma A.B."/>
            <person name="Putra K.E."/>
            <person name="Nafisah S."/>
            <person name="Loh J."/>
            <person name="Nouioui I."/>
            <person name="Goodfellow M."/>
        </authorList>
    </citation>
    <scope>NUCLEOTIDE SEQUENCE</scope>
    <source>
        <strain evidence="9">DSM 45618</strain>
    </source>
</reference>
<proteinExistence type="inferred from homology"/>
<dbReference type="GO" id="GO:0004034">
    <property type="term" value="F:aldose 1-epimerase activity"/>
    <property type="evidence" value="ECO:0007669"/>
    <property type="project" value="UniProtKB-EC"/>
</dbReference>
<evidence type="ECO:0000256" key="4">
    <source>
        <dbReference type="ARBA" id="ARBA00023277"/>
    </source>
</evidence>
<gene>
    <name evidence="9" type="ORF">KGA66_13920</name>
</gene>
<evidence type="ECO:0000256" key="6">
    <source>
        <dbReference type="PIRSR" id="PIRSR005096-1"/>
    </source>
</evidence>
<dbReference type="PIRSF" id="PIRSF005096">
    <property type="entry name" value="GALM"/>
    <property type="match status" value="1"/>
</dbReference>
<dbReference type="InterPro" id="IPR047215">
    <property type="entry name" value="Galactose_mutarotase-like"/>
</dbReference>
<dbReference type="GO" id="GO:0005737">
    <property type="term" value="C:cytoplasm"/>
    <property type="evidence" value="ECO:0007669"/>
    <property type="project" value="TreeGrafter"/>
</dbReference>
<comment type="caution">
    <text evidence="9">The sequence shown here is derived from an EMBL/GenBank/DDBJ whole genome shotgun (WGS) entry which is preliminary data.</text>
</comment>
<dbReference type="GO" id="GO:0006006">
    <property type="term" value="P:glucose metabolic process"/>
    <property type="evidence" value="ECO:0007669"/>
    <property type="project" value="TreeGrafter"/>
</dbReference>
<dbReference type="EC" id="5.1.3.3" evidence="5"/>
<dbReference type="GO" id="GO:0030246">
    <property type="term" value="F:carbohydrate binding"/>
    <property type="evidence" value="ECO:0007669"/>
    <property type="project" value="InterPro"/>
</dbReference>
<keyword evidence="10" id="KW-1185">Reference proteome</keyword>
<dbReference type="InterPro" id="IPR008183">
    <property type="entry name" value="Aldose_1/G6P_1-epimerase"/>
</dbReference>
<protein>
    <recommendedName>
        <fullName evidence="5">Aldose 1-epimerase</fullName>
        <ecNumber evidence="5">5.1.3.3</ecNumber>
    </recommendedName>
</protein>
<keyword evidence="3 5" id="KW-0413">Isomerase</keyword>
<comment type="catalytic activity">
    <reaction evidence="5">
        <text>alpha-D-glucose = beta-D-glucose</text>
        <dbReference type="Rhea" id="RHEA:10264"/>
        <dbReference type="ChEBI" id="CHEBI:15903"/>
        <dbReference type="ChEBI" id="CHEBI:17925"/>
        <dbReference type="EC" id="5.1.3.3"/>
    </reaction>
</comment>
<evidence type="ECO:0000256" key="2">
    <source>
        <dbReference type="ARBA" id="ARBA00006206"/>
    </source>
</evidence>
<dbReference type="SUPFAM" id="SSF74650">
    <property type="entry name" value="Galactose mutarotase-like"/>
    <property type="match status" value="1"/>
</dbReference>
<comment type="pathway">
    <text evidence="1 5">Carbohydrate metabolism; hexose metabolism.</text>
</comment>
<keyword evidence="4 5" id="KW-0119">Carbohydrate metabolism</keyword>
<accession>A0A8J7WKU6</accession>
<evidence type="ECO:0000313" key="9">
    <source>
        <dbReference type="EMBL" id="MBS2964151.1"/>
    </source>
</evidence>
<feature type="active site" description="Proton acceptor" evidence="6">
    <location>
        <position position="333"/>
    </location>
</feature>
<dbReference type="AlphaFoldDB" id="A0A8J7WKU6"/>
<feature type="binding site" evidence="7">
    <location>
        <position position="267"/>
    </location>
    <ligand>
        <name>beta-D-galactose</name>
        <dbReference type="ChEBI" id="CHEBI:27667"/>
    </ligand>
</feature>
<dbReference type="RefSeq" id="WP_211468515.1">
    <property type="nucleotide sequence ID" value="NZ_JAGSXH010000043.1"/>
</dbReference>
<dbReference type="InterPro" id="IPR014718">
    <property type="entry name" value="GH-type_carb-bd"/>
</dbReference>
<dbReference type="NCBIfam" id="NF008277">
    <property type="entry name" value="PRK11055.1"/>
    <property type="match status" value="1"/>
</dbReference>
<evidence type="ECO:0000256" key="5">
    <source>
        <dbReference type="PIRNR" id="PIRNR005096"/>
    </source>
</evidence>
<dbReference type="PANTHER" id="PTHR10091:SF0">
    <property type="entry name" value="GALACTOSE MUTAROTASE"/>
    <property type="match status" value="1"/>
</dbReference>
<evidence type="ECO:0000256" key="3">
    <source>
        <dbReference type="ARBA" id="ARBA00023235"/>
    </source>
</evidence>
<feature type="binding site" evidence="8">
    <location>
        <begin position="94"/>
        <end position="95"/>
    </location>
    <ligand>
        <name>beta-D-galactose</name>
        <dbReference type="ChEBI" id="CHEBI:27667"/>
    </ligand>
</feature>
<dbReference type="Pfam" id="PF01263">
    <property type="entry name" value="Aldose_epim"/>
    <property type="match status" value="1"/>
</dbReference>
<organism evidence="9 10">
    <name type="scientific">Actinocrinis puniceicyclus</name>
    <dbReference type="NCBI Taxonomy" id="977794"/>
    <lineage>
        <taxon>Bacteria</taxon>
        <taxon>Bacillati</taxon>
        <taxon>Actinomycetota</taxon>
        <taxon>Actinomycetes</taxon>
        <taxon>Catenulisporales</taxon>
        <taxon>Actinospicaceae</taxon>
        <taxon>Actinocrinis</taxon>
    </lineage>
</organism>
<dbReference type="GO" id="GO:0033499">
    <property type="term" value="P:galactose catabolic process via UDP-galactose, Leloir pathway"/>
    <property type="evidence" value="ECO:0007669"/>
    <property type="project" value="TreeGrafter"/>
</dbReference>